<sequence length="111" mass="12249">MSQPDPLQDLVAALHQESTTGVGAVLSQQQGNPSRLHPCAFFSRKLNPAERNYDIGNRELLAVKLALGIGWREPNVRSWYSPTTRTWNTLEPPRGSTLDKLIGPSSLPDLT</sequence>
<dbReference type="InterPro" id="IPR041577">
    <property type="entry name" value="RT_RNaseH_2"/>
</dbReference>
<gene>
    <name evidence="3" type="ORF">QTP70_030772</name>
</gene>
<evidence type="ECO:0000259" key="2">
    <source>
        <dbReference type="Pfam" id="PF17919"/>
    </source>
</evidence>
<proteinExistence type="predicted"/>
<dbReference type="Pfam" id="PF17919">
    <property type="entry name" value="RT_RNaseH_2"/>
    <property type="match status" value="1"/>
</dbReference>
<dbReference type="Proteomes" id="UP001274896">
    <property type="component" value="Unassembled WGS sequence"/>
</dbReference>
<name>A0AAE0QNX6_9TELE</name>
<evidence type="ECO:0000313" key="4">
    <source>
        <dbReference type="Proteomes" id="UP001274896"/>
    </source>
</evidence>
<evidence type="ECO:0000256" key="1">
    <source>
        <dbReference type="SAM" id="MobiDB-lite"/>
    </source>
</evidence>
<comment type="caution">
    <text evidence="3">The sequence shown here is derived from an EMBL/GenBank/DDBJ whole genome shotgun (WGS) entry which is preliminary data.</text>
</comment>
<protein>
    <recommendedName>
        <fullName evidence="2">Reverse transcriptase/retrotransposon-derived protein RNase H-like domain-containing protein</fullName>
    </recommendedName>
</protein>
<reference evidence="3" key="1">
    <citation type="submission" date="2023-06" db="EMBL/GenBank/DDBJ databases">
        <title>Male Hemibagrus guttatus genome.</title>
        <authorList>
            <person name="Bian C."/>
        </authorList>
    </citation>
    <scope>NUCLEOTIDE SEQUENCE</scope>
    <source>
        <strain evidence="3">Male_cb2023</strain>
        <tissue evidence="3">Muscle</tissue>
    </source>
</reference>
<accession>A0AAE0QNX6</accession>
<dbReference type="PANTHER" id="PTHR34072:SF42">
    <property type="entry name" value="INTEGRASE CATALYTIC DOMAIN-CONTAINING PROTEIN"/>
    <property type="match status" value="1"/>
</dbReference>
<dbReference type="EMBL" id="JAUCMX010000013">
    <property type="protein sequence ID" value="KAK3526550.1"/>
    <property type="molecule type" value="Genomic_DNA"/>
</dbReference>
<organism evidence="3 4">
    <name type="scientific">Hemibagrus guttatus</name>
    <dbReference type="NCBI Taxonomy" id="175788"/>
    <lineage>
        <taxon>Eukaryota</taxon>
        <taxon>Metazoa</taxon>
        <taxon>Chordata</taxon>
        <taxon>Craniata</taxon>
        <taxon>Vertebrata</taxon>
        <taxon>Euteleostomi</taxon>
        <taxon>Actinopterygii</taxon>
        <taxon>Neopterygii</taxon>
        <taxon>Teleostei</taxon>
        <taxon>Ostariophysi</taxon>
        <taxon>Siluriformes</taxon>
        <taxon>Bagridae</taxon>
        <taxon>Hemibagrus</taxon>
    </lineage>
</organism>
<dbReference type="PANTHER" id="PTHR34072">
    <property type="entry name" value="ENZYMATIC POLYPROTEIN-RELATED"/>
    <property type="match status" value="1"/>
</dbReference>
<dbReference type="Gene3D" id="3.10.20.370">
    <property type="match status" value="1"/>
</dbReference>
<dbReference type="SUPFAM" id="SSF56672">
    <property type="entry name" value="DNA/RNA polymerases"/>
    <property type="match status" value="1"/>
</dbReference>
<keyword evidence="4" id="KW-1185">Reference proteome</keyword>
<dbReference type="InterPro" id="IPR043502">
    <property type="entry name" value="DNA/RNA_pol_sf"/>
</dbReference>
<evidence type="ECO:0000313" key="3">
    <source>
        <dbReference type="EMBL" id="KAK3526550.1"/>
    </source>
</evidence>
<feature type="domain" description="Reverse transcriptase/retrotransposon-derived protein RNase H-like" evidence="2">
    <location>
        <begin position="18"/>
        <end position="67"/>
    </location>
</feature>
<dbReference type="AlphaFoldDB" id="A0AAE0QNX6"/>
<feature type="region of interest" description="Disordered" evidence="1">
    <location>
        <begin position="84"/>
        <end position="111"/>
    </location>
</feature>